<evidence type="ECO:0000256" key="2">
    <source>
        <dbReference type="ARBA" id="ARBA00022722"/>
    </source>
</evidence>
<keyword evidence="2" id="KW-0540">Nuclease</keyword>
<dbReference type="EMBL" id="BARS01004070">
    <property type="protein sequence ID" value="GAF72548.1"/>
    <property type="molecule type" value="Genomic_DNA"/>
</dbReference>
<dbReference type="GO" id="GO:0005829">
    <property type="term" value="C:cytosol"/>
    <property type="evidence" value="ECO:0007669"/>
    <property type="project" value="TreeGrafter"/>
</dbReference>
<keyword evidence="3" id="KW-0378">Hydrolase</keyword>
<feature type="coiled-coil region" evidence="4">
    <location>
        <begin position="44"/>
        <end position="71"/>
    </location>
</feature>
<reference evidence="6" key="1">
    <citation type="journal article" date="2014" name="Front. Microbiol.">
        <title>High frequency of phylogenetically diverse reductive dehalogenase-homologous genes in deep subseafloor sedimentary metagenomes.</title>
        <authorList>
            <person name="Kawai M."/>
            <person name="Futagami T."/>
            <person name="Toyoda A."/>
            <person name="Takaki Y."/>
            <person name="Nishi S."/>
            <person name="Hori S."/>
            <person name="Arai W."/>
            <person name="Tsubouchi T."/>
            <person name="Morono Y."/>
            <person name="Uchiyama I."/>
            <person name="Ito T."/>
            <person name="Fujiyama A."/>
            <person name="Inagaki F."/>
            <person name="Takami H."/>
        </authorList>
    </citation>
    <scope>NUCLEOTIDE SEQUENCE</scope>
    <source>
        <strain evidence="6">Expedition CK06-06</strain>
    </source>
</reference>
<dbReference type="GO" id="GO:0009318">
    <property type="term" value="C:exodeoxyribonuclease VII complex"/>
    <property type="evidence" value="ECO:0007669"/>
    <property type="project" value="InterPro"/>
</dbReference>
<dbReference type="Pfam" id="PF02609">
    <property type="entry name" value="Exonuc_VII_S"/>
    <property type="match status" value="1"/>
</dbReference>
<evidence type="ECO:0000256" key="3">
    <source>
        <dbReference type="ARBA" id="ARBA00022801"/>
    </source>
</evidence>
<feature type="compositionally biased region" description="Acidic residues" evidence="5">
    <location>
        <begin position="86"/>
        <end position="96"/>
    </location>
</feature>
<keyword evidence="4" id="KW-0175">Coiled coil</keyword>
<dbReference type="PANTHER" id="PTHR34137">
    <property type="entry name" value="EXODEOXYRIBONUCLEASE 7 SMALL SUBUNIT"/>
    <property type="match status" value="1"/>
</dbReference>
<dbReference type="GO" id="GO:0006308">
    <property type="term" value="P:DNA catabolic process"/>
    <property type="evidence" value="ECO:0007669"/>
    <property type="project" value="InterPro"/>
</dbReference>
<dbReference type="HAMAP" id="MF_00337">
    <property type="entry name" value="Exonuc_7_S"/>
    <property type="match status" value="1"/>
</dbReference>
<evidence type="ECO:0000256" key="5">
    <source>
        <dbReference type="SAM" id="MobiDB-lite"/>
    </source>
</evidence>
<accession>X0RUT7</accession>
<evidence type="ECO:0000313" key="6">
    <source>
        <dbReference type="EMBL" id="GAF72548.1"/>
    </source>
</evidence>
<dbReference type="InterPro" id="IPR037004">
    <property type="entry name" value="Exonuc_VII_ssu_sf"/>
</dbReference>
<dbReference type="NCBIfam" id="TIGR01280">
    <property type="entry name" value="xseB"/>
    <property type="match status" value="1"/>
</dbReference>
<gene>
    <name evidence="6" type="ORF">S01H1_07930</name>
</gene>
<protein>
    <submittedName>
        <fullName evidence="6">Uncharacterized protein</fullName>
    </submittedName>
</protein>
<proteinExistence type="inferred from homology"/>
<dbReference type="InterPro" id="IPR003761">
    <property type="entry name" value="Exonuc_VII_S"/>
</dbReference>
<dbReference type="Gene3D" id="1.10.287.1040">
    <property type="entry name" value="Exonuclease VII, small subunit"/>
    <property type="match status" value="1"/>
</dbReference>
<name>X0RUT7_9ZZZZ</name>
<dbReference type="AlphaFoldDB" id="X0RUT7"/>
<keyword evidence="1" id="KW-0963">Cytoplasm</keyword>
<evidence type="ECO:0000256" key="4">
    <source>
        <dbReference type="SAM" id="Coils"/>
    </source>
</evidence>
<sequence length="96" mass="10643">MASKARGSFEGAFRRLEEAVARLEEGGLPLEEALALYEEGMSLAKSCQELLDQAELRITRLQEAFAAYREEALRGLHEDEPTYAPGDEEDEPLAEG</sequence>
<evidence type="ECO:0000256" key="1">
    <source>
        <dbReference type="ARBA" id="ARBA00022490"/>
    </source>
</evidence>
<organism evidence="6">
    <name type="scientific">marine sediment metagenome</name>
    <dbReference type="NCBI Taxonomy" id="412755"/>
    <lineage>
        <taxon>unclassified sequences</taxon>
        <taxon>metagenomes</taxon>
        <taxon>ecological metagenomes</taxon>
    </lineage>
</organism>
<dbReference type="SUPFAM" id="SSF116842">
    <property type="entry name" value="XseB-like"/>
    <property type="match status" value="1"/>
</dbReference>
<feature type="region of interest" description="Disordered" evidence="5">
    <location>
        <begin position="75"/>
        <end position="96"/>
    </location>
</feature>
<comment type="caution">
    <text evidence="6">The sequence shown here is derived from an EMBL/GenBank/DDBJ whole genome shotgun (WGS) entry which is preliminary data.</text>
</comment>
<dbReference type="PANTHER" id="PTHR34137:SF1">
    <property type="entry name" value="EXODEOXYRIBONUCLEASE 7 SMALL SUBUNIT"/>
    <property type="match status" value="1"/>
</dbReference>
<dbReference type="GO" id="GO:0008855">
    <property type="term" value="F:exodeoxyribonuclease VII activity"/>
    <property type="evidence" value="ECO:0007669"/>
    <property type="project" value="InterPro"/>
</dbReference>